<feature type="chain" id="PRO_5004778005" evidence="3">
    <location>
        <begin position="18"/>
        <end position="157"/>
    </location>
</feature>
<dbReference type="GO" id="GO:0043066">
    <property type="term" value="P:negative regulation of apoptotic process"/>
    <property type="evidence" value="ECO:0007669"/>
    <property type="project" value="TreeGrafter"/>
</dbReference>
<dbReference type="GO" id="GO:0016740">
    <property type="term" value="F:transferase activity"/>
    <property type="evidence" value="ECO:0007669"/>
    <property type="project" value="UniProtKB-KW"/>
</dbReference>
<evidence type="ECO:0000256" key="2">
    <source>
        <dbReference type="ARBA" id="ARBA00022786"/>
    </source>
</evidence>
<evidence type="ECO:0000256" key="1">
    <source>
        <dbReference type="ARBA" id="ARBA00022679"/>
    </source>
</evidence>
<reference evidence="4" key="1">
    <citation type="submission" date="2011-11" db="EMBL/GenBank/DDBJ databases">
        <title>Decoding the brain transcriptome of the Eastern honeybee (Apis cerana) based on pyrosequencing.</title>
        <authorList>
            <person name="Sun L."/>
            <person name="Zheng H."/>
            <person name="Wang Y."/>
            <person name="Xie X."/>
            <person name="Zhu Y."/>
            <person name="Gu W."/>
            <person name="Wang S."/>
        </authorList>
    </citation>
    <scope>NUCLEOTIDE SEQUENCE</scope>
    <source>
        <tissue evidence="4">Brain</tissue>
    </source>
</reference>
<dbReference type="GO" id="GO:0005634">
    <property type="term" value="C:nucleus"/>
    <property type="evidence" value="ECO:0007669"/>
    <property type="project" value="TreeGrafter"/>
</dbReference>
<dbReference type="EMBL" id="JR039964">
    <property type="protein sequence ID" value="AEY58923.1"/>
    <property type="molecule type" value="mRNA"/>
</dbReference>
<evidence type="ECO:0000256" key="3">
    <source>
        <dbReference type="SAM" id="SignalP"/>
    </source>
</evidence>
<name>V9ICQ5_APICE</name>
<feature type="signal peptide" evidence="3">
    <location>
        <begin position="1"/>
        <end position="17"/>
    </location>
</feature>
<sequence length="157" mass="17376">MLLLLNCLAVFTHQTNQNDNSEQKITGNQGEAGRSDDNSHLYWAKGTGFGTGSTQQSWNVEQALMRQRSEEEHVTVLLQVLASYIGSGGQTQRELPASFPDLLARSCLLPALSSYLRNDSVLDMARHIPLYRAVLQLLRAMALSNQLVPLLLPRGKV</sequence>
<organism evidence="4">
    <name type="scientific">Apis cerana</name>
    <name type="common">Indian honeybee</name>
    <dbReference type="NCBI Taxonomy" id="7461"/>
    <lineage>
        <taxon>Eukaryota</taxon>
        <taxon>Metazoa</taxon>
        <taxon>Ecdysozoa</taxon>
        <taxon>Arthropoda</taxon>
        <taxon>Hexapoda</taxon>
        <taxon>Insecta</taxon>
        <taxon>Pterygota</taxon>
        <taxon>Neoptera</taxon>
        <taxon>Endopterygota</taxon>
        <taxon>Hymenoptera</taxon>
        <taxon>Apocrita</taxon>
        <taxon>Aculeata</taxon>
        <taxon>Apoidea</taxon>
        <taxon>Anthophila</taxon>
        <taxon>Apidae</taxon>
        <taxon>Apis</taxon>
    </lineage>
</organism>
<protein>
    <submittedName>
        <fullName evidence="4">Baculoviral IAP repeat-containing protein 6</fullName>
    </submittedName>
</protein>
<evidence type="ECO:0000313" key="4">
    <source>
        <dbReference type="EMBL" id="AEY58923.1"/>
    </source>
</evidence>
<accession>V9ICQ5</accession>
<dbReference type="AlphaFoldDB" id="V9ICQ5"/>
<dbReference type="PANTHER" id="PTHR46116">
    <property type="entry name" value="(E3-INDEPENDENT) E2 UBIQUITIN-CONJUGATING ENZYME"/>
    <property type="match status" value="1"/>
</dbReference>
<proteinExistence type="evidence at transcript level"/>
<dbReference type="GO" id="GO:0004869">
    <property type="term" value="F:cysteine-type endopeptidase inhibitor activity"/>
    <property type="evidence" value="ECO:0007669"/>
    <property type="project" value="TreeGrafter"/>
</dbReference>
<keyword evidence="2" id="KW-0833">Ubl conjugation pathway</keyword>
<dbReference type="PANTHER" id="PTHR46116:SF39">
    <property type="entry name" value="BACULOVIRAL IAP REPEAT-CONTAINING PROTEIN 6"/>
    <property type="match status" value="1"/>
</dbReference>
<keyword evidence="1" id="KW-0808">Transferase</keyword>
<gene>
    <name evidence="4" type="ORF">ACCB01570.1</name>
</gene>
<keyword evidence="3" id="KW-0732">Signal</keyword>